<dbReference type="Proteomes" id="UP000278807">
    <property type="component" value="Unassembled WGS sequence"/>
</dbReference>
<name>A0A0R3TL04_RODNA</name>
<sequence length="463" mass="52285">MSSIRFIYGFFLLGLCCTVCAIDFIQIEITQAPHIIGNFSLKFNMNGEEEPLKFSTIQVNSANGGEFELLLTGPEWTLNFNFTKYRENTSFVIRNMKITNGNKSFLADPSPKFMTPLTKKFVCSSKIGIIMGNNTILYMANTTLQAFNVEPTGGLIGILRGVDSAGMVVDASGKVYEKEGVEAINSCLTLLNLTSSKVNSTYEKLWESIPSYRFIGLCPENISMVGSLVEMQSHLSFLYVDKNGEKRCRIVIISPRTPFSADFLAMVPRNASRPTNISEVKENYMRNTTSTPIISESNMTYCDNKTRKMGFYLDPIDRKDQPMRIELTWRRKPEYYEDSEFGWSSVGAHLGVLSGIFSLAEVKLHFNGTWLHDSYSDFRVTCGDDIHADHTITIAIGSTVCAIVLISLIGIVLTRLYDRDKEMQSYEVEYCKMTEKGLLKMVPPPAYQRYEMKTLNKHKPTKI</sequence>
<reference evidence="3 4" key="2">
    <citation type="submission" date="2018-11" db="EMBL/GenBank/DDBJ databases">
        <authorList>
            <consortium name="Pathogen Informatics"/>
        </authorList>
    </citation>
    <scope>NUCLEOTIDE SEQUENCE [LARGE SCALE GENOMIC DNA]</scope>
</reference>
<organism evidence="5">
    <name type="scientific">Rodentolepis nana</name>
    <name type="common">Dwarf tapeworm</name>
    <name type="synonym">Hymenolepis nana</name>
    <dbReference type="NCBI Taxonomy" id="102285"/>
    <lineage>
        <taxon>Eukaryota</taxon>
        <taxon>Metazoa</taxon>
        <taxon>Spiralia</taxon>
        <taxon>Lophotrochozoa</taxon>
        <taxon>Platyhelminthes</taxon>
        <taxon>Cestoda</taxon>
        <taxon>Eucestoda</taxon>
        <taxon>Cyclophyllidea</taxon>
        <taxon>Hymenolepididae</taxon>
        <taxon>Rodentolepis</taxon>
    </lineage>
</organism>
<accession>A0A0R3TL04</accession>
<keyword evidence="2" id="KW-0732">Signal</keyword>
<feature type="signal peptide" evidence="2">
    <location>
        <begin position="1"/>
        <end position="21"/>
    </location>
</feature>
<evidence type="ECO:0000256" key="1">
    <source>
        <dbReference type="SAM" id="Phobius"/>
    </source>
</evidence>
<evidence type="ECO:0000313" key="4">
    <source>
        <dbReference type="Proteomes" id="UP000278807"/>
    </source>
</evidence>
<dbReference type="WBParaSite" id="HNAJ_0000789101-mRNA-1">
    <property type="protein sequence ID" value="HNAJ_0000789101-mRNA-1"/>
    <property type="gene ID" value="HNAJ_0000789101"/>
</dbReference>
<dbReference type="Gene3D" id="2.40.160.110">
    <property type="match status" value="1"/>
</dbReference>
<feature type="transmembrane region" description="Helical" evidence="1">
    <location>
        <begin position="392"/>
        <end position="413"/>
    </location>
</feature>
<dbReference type="EMBL" id="UZAE01012148">
    <property type="protein sequence ID" value="VDO03747.1"/>
    <property type="molecule type" value="Genomic_DNA"/>
</dbReference>
<dbReference type="AlphaFoldDB" id="A0A0R3TL04"/>
<reference evidence="5" key="1">
    <citation type="submission" date="2017-02" db="UniProtKB">
        <authorList>
            <consortium name="WormBaseParasite"/>
        </authorList>
    </citation>
    <scope>IDENTIFICATION</scope>
</reference>
<gene>
    <name evidence="3" type="ORF">HNAJ_LOCUS7887</name>
</gene>
<feature type="chain" id="PRO_5043131924" evidence="2">
    <location>
        <begin position="22"/>
        <end position="463"/>
    </location>
</feature>
<keyword evidence="1" id="KW-1133">Transmembrane helix</keyword>
<proteinExistence type="predicted"/>
<evidence type="ECO:0000313" key="3">
    <source>
        <dbReference type="EMBL" id="VDO03747.1"/>
    </source>
</evidence>
<keyword evidence="1" id="KW-0812">Transmembrane</keyword>
<protein>
    <submittedName>
        <fullName evidence="5">Bee-milk protein</fullName>
    </submittedName>
</protein>
<evidence type="ECO:0000256" key="2">
    <source>
        <dbReference type="SAM" id="SignalP"/>
    </source>
</evidence>
<keyword evidence="4" id="KW-1185">Reference proteome</keyword>
<keyword evidence="1" id="KW-0472">Membrane</keyword>
<evidence type="ECO:0000313" key="5">
    <source>
        <dbReference type="WBParaSite" id="HNAJ_0000789101-mRNA-1"/>
    </source>
</evidence>
<dbReference type="OrthoDB" id="6251441at2759"/>